<dbReference type="PANTHER" id="PTHR43459:SF1">
    <property type="entry name" value="EG:BACN32G11.4 PROTEIN"/>
    <property type="match status" value="1"/>
</dbReference>
<sequence length="277" mass="30621">MELKVTKYEIDDGVATVWFHRPGRGNSWTSRMNAEYRWLMDTIDRDPRVRVVVLTGSGDQFCVGADAKALEFYTETEKDYADTVDPAALAQPGTGVHEEFEHDLVWHWGLRVPVIAAINGACAGIAAAIASFCDLRYAAEGIKFTTSTPRLGLPSEYGLSWVLPRIVGTTNAADILFTGRVVRSEELMRMGFLNGLYPREGFLDEVYRTARMIADQVSPAAITSAKRQLYADLLSHSVGGAIEHSKDLIGVMMRQPDFKEGVAAYAEKRRPRFAPGA</sequence>
<dbReference type="PANTHER" id="PTHR43459">
    <property type="entry name" value="ENOYL-COA HYDRATASE"/>
    <property type="match status" value="1"/>
</dbReference>
<name>A0A5N0VH00_9PSEU</name>
<evidence type="ECO:0000313" key="3">
    <source>
        <dbReference type="Proteomes" id="UP000319769"/>
    </source>
</evidence>
<dbReference type="GO" id="GO:0003824">
    <property type="term" value="F:catalytic activity"/>
    <property type="evidence" value="ECO:0007669"/>
    <property type="project" value="UniProtKB-ARBA"/>
</dbReference>
<accession>A0A5N0VH00</accession>
<dbReference type="OrthoDB" id="9777711at2"/>
<organism evidence="2 3">
    <name type="scientific">Amycolatopsis acidicola</name>
    <dbReference type="NCBI Taxonomy" id="2596893"/>
    <lineage>
        <taxon>Bacteria</taxon>
        <taxon>Bacillati</taxon>
        <taxon>Actinomycetota</taxon>
        <taxon>Actinomycetes</taxon>
        <taxon>Pseudonocardiales</taxon>
        <taxon>Pseudonocardiaceae</taxon>
        <taxon>Amycolatopsis</taxon>
    </lineage>
</organism>
<dbReference type="InterPro" id="IPR014748">
    <property type="entry name" value="Enoyl-CoA_hydra_C"/>
</dbReference>
<dbReference type="EMBL" id="VMNW02000007">
    <property type="protein sequence ID" value="KAA9164420.1"/>
    <property type="molecule type" value="Genomic_DNA"/>
</dbReference>
<evidence type="ECO:0000256" key="1">
    <source>
        <dbReference type="ARBA" id="ARBA00005254"/>
    </source>
</evidence>
<reference evidence="2" key="1">
    <citation type="submission" date="2019-09" db="EMBL/GenBank/DDBJ databases">
        <authorList>
            <person name="Teo W.F.A."/>
            <person name="Duangmal K."/>
        </authorList>
    </citation>
    <scope>NUCLEOTIDE SEQUENCE [LARGE SCALE GENOMIC DNA]</scope>
    <source>
        <strain evidence="2">K81G1</strain>
    </source>
</reference>
<keyword evidence="3" id="KW-1185">Reference proteome</keyword>
<dbReference type="InterPro" id="IPR001753">
    <property type="entry name" value="Enoyl-CoA_hydra/iso"/>
</dbReference>
<gene>
    <name evidence="2" type="ORF">FPZ12_007450</name>
</gene>
<comment type="similarity">
    <text evidence="1">Belongs to the enoyl-CoA hydratase/isomerase family.</text>
</comment>
<dbReference type="AlphaFoldDB" id="A0A5N0VH00"/>
<proteinExistence type="inferred from homology"/>
<protein>
    <submittedName>
        <fullName evidence="2">Enoyl-CoA hydratase</fullName>
    </submittedName>
</protein>
<comment type="caution">
    <text evidence="2">The sequence shown here is derived from an EMBL/GenBank/DDBJ whole genome shotgun (WGS) entry which is preliminary data.</text>
</comment>
<dbReference type="Gene3D" id="1.10.12.10">
    <property type="entry name" value="Lyase 2-enoyl-coa Hydratase, Chain A, domain 2"/>
    <property type="match status" value="1"/>
</dbReference>
<evidence type="ECO:0000313" key="2">
    <source>
        <dbReference type="EMBL" id="KAA9164420.1"/>
    </source>
</evidence>
<dbReference type="InterPro" id="IPR029045">
    <property type="entry name" value="ClpP/crotonase-like_dom_sf"/>
</dbReference>
<dbReference type="RefSeq" id="WP_144747070.1">
    <property type="nucleotide sequence ID" value="NZ_VMNW02000007.1"/>
</dbReference>
<dbReference type="CDD" id="cd06558">
    <property type="entry name" value="crotonase-like"/>
    <property type="match status" value="1"/>
</dbReference>
<dbReference type="Pfam" id="PF00378">
    <property type="entry name" value="ECH_1"/>
    <property type="match status" value="1"/>
</dbReference>
<dbReference type="Gene3D" id="3.90.226.10">
    <property type="entry name" value="2-enoyl-CoA Hydratase, Chain A, domain 1"/>
    <property type="match status" value="1"/>
</dbReference>
<dbReference type="SUPFAM" id="SSF52096">
    <property type="entry name" value="ClpP/crotonase"/>
    <property type="match status" value="1"/>
</dbReference>
<dbReference type="Proteomes" id="UP000319769">
    <property type="component" value="Unassembled WGS sequence"/>
</dbReference>